<name>A0A4P6ZG02_9FLAO</name>
<feature type="domain" description="DSBA-like thioredoxin" evidence="1">
    <location>
        <begin position="3"/>
        <end position="204"/>
    </location>
</feature>
<dbReference type="InterPro" id="IPR036249">
    <property type="entry name" value="Thioredoxin-like_sf"/>
</dbReference>
<organism evidence="2 3">
    <name type="scientific">Chryseobacterium salivictor</name>
    <dbReference type="NCBI Taxonomy" id="2547600"/>
    <lineage>
        <taxon>Bacteria</taxon>
        <taxon>Pseudomonadati</taxon>
        <taxon>Bacteroidota</taxon>
        <taxon>Flavobacteriia</taxon>
        <taxon>Flavobacteriales</taxon>
        <taxon>Weeksellaceae</taxon>
        <taxon>Chryseobacterium group</taxon>
        <taxon>Chryseobacterium</taxon>
    </lineage>
</organism>
<dbReference type="AlphaFoldDB" id="A0A4P6ZG02"/>
<dbReference type="SUPFAM" id="SSF52833">
    <property type="entry name" value="Thioredoxin-like"/>
    <property type="match status" value="1"/>
</dbReference>
<dbReference type="Proteomes" id="UP000294419">
    <property type="component" value="Chromosome"/>
</dbReference>
<dbReference type="Pfam" id="PF01323">
    <property type="entry name" value="DSBA"/>
    <property type="match status" value="1"/>
</dbReference>
<gene>
    <name evidence="2" type="ORF">NBC122_01791</name>
</gene>
<dbReference type="Gene3D" id="3.40.30.10">
    <property type="entry name" value="Glutaredoxin"/>
    <property type="match status" value="1"/>
</dbReference>
<dbReference type="PANTHER" id="PTHR13887">
    <property type="entry name" value="GLUTATHIONE S-TRANSFERASE KAPPA"/>
    <property type="match status" value="1"/>
</dbReference>
<keyword evidence="3" id="KW-1185">Reference proteome</keyword>
<reference evidence="2 3" key="1">
    <citation type="submission" date="2019-03" db="EMBL/GenBank/DDBJ databases">
        <authorList>
            <person name="Kim H."/>
            <person name="Yu S.-M."/>
        </authorList>
    </citation>
    <scope>NUCLEOTIDE SEQUENCE [LARGE SCALE GENOMIC DNA]</scope>
    <source>
        <strain evidence="2 3">NBC122</strain>
    </source>
</reference>
<dbReference type="PANTHER" id="PTHR13887:SF41">
    <property type="entry name" value="THIOREDOXIN SUPERFAMILY PROTEIN"/>
    <property type="match status" value="1"/>
</dbReference>
<dbReference type="KEGG" id="csal:NBC122_01791"/>
<proteinExistence type="predicted"/>
<evidence type="ECO:0000313" key="2">
    <source>
        <dbReference type="EMBL" id="QBO58606.1"/>
    </source>
</evidence>
<dbReference type="GO" id="GO:0016491">
    <property type="term" value="F:oxidoreductase activity"/>
    <property type="evidence" value="ECO:0007669"/>
    <property type="project" value="InterPro"/>
</dbReference>
<dbReference type="InterPro" id="IPR001853">
    <property type="entry name" value="DSBA-like_thioredoxin_dom"/>
</dbReference>
<dbReference type="OrthoDB" id="9799122at2"/>
<protein>
    <recommendedName>
        <fullName evidence="1">DSBA-like thioredoxin domain-containing protein</fullName>
    </recommendedName>
</protein>
<dbReference type="RefSeq" id="WP_133440022.1">
    <property type="nucleotide sequence ID" value="NZ_CP037954.1"/>
</dbReference>
<dbReference type="CDD" id="cd03024">
    <property type="entry name" value="DsbA_FrnE"/>
    <property type="match status" value="1"/>
</dbReference>
<evidence type="ECO:0000313" key="3">
    <source>
        <dbReference type="Proteomes" id="UP000294419"/>
    </source>
</evidence>
<sequence length="234" mass="26120">MKVDIWSDIRCPFCYVGKKNFEKALEQFPDKEKIEVTWHSFQLDPHLKTQPDISSLEYFSEAKGVSAAQAKEMYEHVYKAGKAAGIDFNFDHQKVANSYRAHLLLQLAATKNLANEAEEALFKAQLVDGKNIDDEATLIEIGKSVSLEENEIREALLSDDFGMEVTRDMMLAQQMGISGVPFFVINDKYGVSGAQPPTAFTEVLENSWKEFSAGDKGLQIIYGGESCDIDGNCD</sequence>
<accession>A0A4P6ZG02</accession>
<evidence type="ECO:0000259" key="1">
    <source>
        <dbReference type="Pfam" id="PF01323"/>
    </source>
</evidence>
<dbReference type="EMBL" id="CP037954">
    <property type="protein sequence ID" value="QBO58606.1"/>
    <property type="molecule type" value="Genomic_DNA"/>
</dbReference>